<protein>
    <submittedName>
        <fullName evidence="1">Uncharacterized protein</fullName>
    </submittedName>
</protein>
<dbReference type="Proteomes" id="UP000031258">
    <property type="component" value="Unassembled WGS sequence"/>
</dbReference>
<gene>
    <name evidence="1" type="ORF">NF27_BK00910</name>
</gene>
<evidence type="ECO:0000313" key="2">
    <source>
        <dbReference type="Proteomes" id="UP000031258"/>
    </source>
</evidence>
<evidence type="ECO:0000313" key="1">
    <source>
        <dbReference type="EMBL" id="KIE06170.1"/>
    </source>
</evidence>
<dbReference type="AlphaFoldDB" id="A0A0C1R1L2"/>
<accession>A0A0C1R1L2</accession>
<keyword evidence="2" id="KW-1185">Reference proteome</keyword>
<sequence>MRKVDTHYNLTNFYKVLFVNFKKALAHMYASILIPICRQLIIPDHKASNLIYKTSSKIIKKALQRSTSNRYLSKQHTYTLQESKILKSA</sequence>
<proteinExistence type="predicted"/>
<dbReference type="EMBL" id="JSWE01000036">
    <property type="protein sequence ID" value="KIE06170.1"/>
    <property type="molecule type" value="Genomic_DNA"/>
</dbReference>
<name>A0A0C1R1L2_9RICK</name>
<reference evidence="1 2" key="1">
    <citation type="submission" date="2014-11" db="EMBL/GenBank/DDBJ databases">
        <title>A Rickettsiales Symbiont of Amoebae With Ancient Features.</title>
        <authorList>
            <person name="Schulz F."/>
            <person name="Martijn J."/>
            <person name="Wascher F."/>
            <person name="Kostanjsek R."/>
            <person name="Ettema T.J."/>
            <person name="Horn M."/>
        </authorList>
    </citation>
    <scope>NUCLEOTIDE SEQUENCE [LARGE SCALE GENOMIC DNA]</scope>
    <source>
        <strain evidence="1 2">UWC36</strain>
    </source>
</reference>
<organism evidence="1 2">
    <name type="scientific">Candidatus Jidaibacter acanthamoebae</name>
    <dbReference type="NCBI Taxonomy" id="86105"/>
    <lineage>
        <taxon>Bacteria</taxon>
        <taxon>Pseudomonadati</taxon>
        <taxon>Pseudomonadota</taxon>
        <taxon>Alphaproteobacteria</taxon>
        <taxon>Rickettsiales</taxon>
        <taxon>Candidatus Midichloriaceae</taxon>
        <taxon>Candidatus Jidaibacter</taxon>
    </lineage>
</organism>
<comment type="caution">
    <text evidence="1">The sequence shown here is derived from an EMBL/GenBank/DDBJ whole genome shotgun (WGS) entry which is preliminary data.</text>
</comment>